<accession>A0A5C3MP81</accession>
<evidence type="ECO:0000256" key="1">
    <source>
        <dbReference type="SAM" id="Coils"/>
    </source>
</evidence>
<evidence type="ECO:0008006" key="4">
    <source>
        <dbReference type="Google" id="ProtNLM"/>
    </source>
</evidence>
<keyword evidence="3" id="KW-1185">Reference proteome</keyword>
<dbReference type="OrthoDB" id="2505969at2759"/>
<dbReference type="AlphaFoldDB" id="A0A5C3MP81"/>
<dbReference type="EMBL" id="ML213528">
    <property type="protein sequence ID" value="TFK46595.1"/>
    <property type="molecule type" value="Genomic_DNA"/>
</dbReference>
<feature type="coiled-coil region" evidence="1">
    <location>
        <begin position="603"/>
        <end position="640"/>
    </location>
</feature>
<sequence length="748" mass="86249">TLLCNGYIGCSPLYPTVAISIRTLAVFRQTHRVCPRLSIQAEVRKLCHMHNVPYHRYLADQYSMAYDVYLEILHRVDIRVKKAMQHDSPDWRLKNACPACFYKLEDEPPLQFSFMCQMDGNNSLKRTNAAVRRQEDRVDTRKMRSDYWLHASQVDQFKDEVKVRQSMHGKQKGMAEDDEDFDLDSDSNWVDDKSDPVSVCIERWKNAGPEQCKRMFALFDECGIFLSACRHGTVLLICDMIQSGELAKYPLAVVDKLIDVFGDDIAAAFDIGCTFEKTLAKSSLGPKAKTHHLRMVVGAFHGHAHNRGCQLNWHPLYVPGMGRADLEGCERIFSSSNELAATTHHASKFHRWQAIEEHYKFWDEDKYAALSTYMFNHYREALKIIQEGSAELEELKLALCLTDSDFNGFLEQERAYLQGLKKEPPEETLRFEYVEGLENLAKARYATVELVKSGRHISSCERKLEKAQATVERLEDQIGIEARWDDKSSEYQAARLKLKERKYRKALDELERLVVQRLFELSKLNVSGTGYKLRTQIAKALQRRSEAIKHALQSYNTLAAKLSPPRPLLSWKQIVDYSFLGEFELLRLSRDDIREKPWAQPANREATIKYLQLQRAHEEIERLNAEMRRLRTAVRDEEHETQCVLRKLSESTSRSDNLLALEVERRWAMRSAINAVHTQRLDRIKRWAGFTGRRGAGRRLGSVLPGECVGAAAEQDEIAEDIPEHNIEDEEEVAQQLEGMVDFVCQVE</sequence>
<feature type="coiled-coil region" evidence="1">
    <location>
        <begin position="457"/>
        <end position="516"/>
    </location>
</feature>
<dbReference type="Proteomes" id="UP000305948">
    <property type="component" value="Unassembled WGS sequence"/>
</dbReference>
<name>A0A5C3MP81_9AGAM</name>
<reference evidence="2 3" key="1">
    <citation type="journal article" date="2019" name="Nat. Ecol. Evol.">
        <title>Megaphylogeny resolves global patterns of mushroom evolution.</title>
        <authorList>
            <person name="Varga T."/>
            <person name="Krizsan K."/>
            <person name="Foldi C."/>
            <person name="Dima B."/>
            <person name="Sanchez-Garcia M."/>
            <person name="Sanchez-Ramirez S."/>
            <person name="Szollosi G.J."/>
            <person name="Szarkandi J.G."/>
            <person name="Papp V."/>
            <person name="Albert L."/>
            <person name="Andreopoulos W."/>
            <person name="Angelini C."/>
            <person name="Antonin V."/>
            <person name="Barry K.W."/>
            <person name="Bougher N.L."/>
            <person name="Buchanan P."/>
            <person name="Buyck B."/>
            <person name="Bense V."/>
            <person name="Catcheside P."/>
            <person name="Chovatia M."/>
            <person name="Cooper J."/>
            <person name="Damon W."/>
            <person name="Desjardin D."/>
            <person name="Finy P."/>
            <person name="Geml J."/>
            <person name="Haridas S."/>
            <person name="Hughes K."/>
            <person name="Justo A."/>
            <person name="Karasinski D."/>
            <person name="Kautmanova I."/>
            <person name="Kiss B."/>
            <person name="Kocsube S."/>
            <person name="Kotiranta H."/>
            <person name="LaButti K.M."/>
            <person name="Lechner B.E."/>
            <person name="Liimatainen K."/>
            <person name="Lipzen A."/>
            <person name="Lukacs Z."/>
            <person name="Mihaltcheva S."/>
            <person name="Morgado L.N."/>
            <person name="Niskanen T."/>
            <person name="Noordeloos M.E."/>
            <person name="Ohm R.A."/>
            <person name="Ortiz-Santana B."/>
            <person name="Ovrebo C."/>
            <person name="Racz N."/>
            <person name="Riley R."/>
            <person name="Savchenko A."/>
            <person name="Shiryaev A."/>
            <person name="Soop K."/>
            <person name="Spirin V."/>
            <person name="Szebenyi C."/>
            <person name="Tomsovsky M."/>
            <person name="Tulloss R.E."/>
            <person name="Uehling J."/>
            <person name="Grigoriev I.V."/>
            <person name="Vagvolgyi C."/>
            <person name="Papp T."/>
            <person name="Martin F.M."/>
            <person name="Miettinen O."/>
            <person name="Hibbett D.S."/>
            <person name="Nagy L.G."/>
        </authorList>
    </citation>
    <scope>NUCLEOTIDE SEQUENCE [LARGE SCALE GENOMIC DNA]</scope>
    <source>
        <strain evidence="2 3">OMC1185</strain>
    </source>
</reference>
<evidence type="ECO:0000313" key="2">
    <source>
        <dbReference type="EMBL" id="TFK46595.1"/>
    </source>
</evidence>
<feature type="non-terminal residue" evidence="2">
    <location>
        <position position="1"/>
    </location>
</feature>
<dbReference type="PANTHER" id="PTHR33096:SF1">
    <property type="entry name" value="CXC1-LIKE CYSTEINE CLUSTER ASSOCIATED WITH KDZ TRANSPOSASES DOMAIN-CONTAINING PROTEIN"/>
    <property type="match status" value="1"/>
</dbReference>
<keyword evidence="1" id="KW-0175">Coiled coil</keyword>
<dbReference type="InterPro" id="IPR040521">
    <property type="entry name" value="KDZ"/>
</dbReference>
<dbReference type="Pfam" id="PF18758">
    <property type="entry name" value="KDZ"/>
    <property type="match status" value="1"/>
</dbReference>
<proteinExistence type="predicted"/>
<organism evidence="2 3">
    <name type="scientific">Heliocybe sulcata</name>
    <dbReference type="NCBI Taxonomy" id="5364"/>
    <lineage>
        <taxon>Eukaryota</taxon>
        <taxon>Fungi</taxon>
        <taxon>Dikarya</taxon>
        <taxon>Basidiomycota</taxon>
        <taxon>Agaricomycotina</taxon>
        <taxon>Agaricomycetes</taxon>
        <taxon>Gloeophyllales</taxon>
        <taxon>Gloeophyllaceae</taxon>
        <taxon>Heliocybe</taxon>
    </lineage>
</organism>
<evidence type="ECO:0000313" key="3">
    <source>
        <dbReference type="Proteomes" id="UP000305948"/>
    </source>
</evidence>
<gene>
    <name evidence="2" type="ORF">OE88DRAFT_1638090</name>
</gene>
<dbReference type="PANTHER" id="PTHR33096">
    <property type="entry name" value="CXC2 DOMAIN-CONTAINING PROTEIN"/>
    <property type="match status" value="1"/>
</dbReference>
<protein>
    <recommendedName>
        <fullName evidence="4">CxC1-like cysteine cluster associated with KDZ transposases domain-containing protein</fullName>
    </recommendedName>
</protein>